<dbReference type="InterPro" id="IPR036876">
    <property type="entry name" value="UVR_dom_sf"/>
</dbReference>
<dbReference type="Pfam" id="PF02151">
    <property type="entry name" value="UVR"/>
    <property type="match status" value="1"/>
</dbReference>
<sequence length="356" mass="41163">MLANLIKKLLPLVPTLPGIYLMYNSDKEIIYIGKAKNLKKRLNYYSKNNLRGRIARMVHQVYLVEYKVTISESEAFLLETQLIKQHQPRFNILLRRDKSASYIKLRSDHDFPTLVKCYLDNSTGNKLFGPFTSGHQIDLIITELQKIFKLRTCSDSDFAFRKRPCLEYEIGKCFAPCTGNISKEDYAELIEQINDFLSSNIEKLLGKLALKMQALSDHSHFEKAVLIRDRINLIKLSKLCIGKQYEGIIDADVIVIRDDSRFQIKVLLYRGGQKWGEQNYSPIYNQTNTKAEVLESFIGQFYQTRKPAKEIIINVPIQNSEPIISSLKKLYNIKTKFIVPKRGSKAQILRDLLTTE</sequence>
<keyword evidence="4" id="KW-0267">Excision nuclease</keyword>
<organism evidence="10 11">
    <name type="scientific">Rickettsia bellii str. RML An4</name>
    <dbReference type="NCBI Taxonomy" id="1359193"/>
    <lineage>
        <taxon>Bacteria</taxon>
        <taxon>Pseudomonadati</taxon>
        <taxon>Pseudomonadota</taxon>
        <taxon>Alphaproteobacteria</taxon>
        <taxon>Rickettsiales</taxon>
        <taxon>Rickettsiaceae</taxon>
        <taxon>Rickettsieae</taxon>
        <taxon>Rickettsia</taxon>
        <taxon>belli group</taxon>
    </lineage>
</organism>
<dbReference type="SMART" id="SM00465">
    <property type="entry name" value="GIYc"/>
    <property type="match status" value="1"/>
</dbReference>
<dbReference type="PATRIC" id="fig|1359193.3.peg.1045"/>
<feature type="domain" description="GIY-YIG" evidence="8">
    <location>
        <begin position="15"/>
        <end position="92"/>
    </location>
</feature>
<protein>
    <submittedName>
        <fullName evidence="10">UvrB/uvrC motif family protein</fullName>
    </submittedName>
</protein>
<dbReference type="FunFam" id="3.40.1440.10:FF:000001">
    <property type="entry name" value="UvrABC system protein C"/>
    <property type="match status" value="1"/>
</dbReference>
<dbReference type="SUPFAM" id="SSF82771">
    <property type="entry name" value="GIY-YIG endonuclease"/>
    <property type="match status" value="1"/>
</dbReference>
<evidence type="ECO:0000259" key="8">
    <source>
        <dbReference type="PROSITE" id="PS50164"/>
    </source>
</evidence>
<evidence type="ECO:0000256" key="4">
    <source>
        <dbReference type="ARBA" id="ARBA00022881"/>
    </source>
</evidence>
<dbReference type="PROSITE" id="PS50151">
    <property type="entry name" value="UVR"/>
    <property type="match status" value="1"/>
</dbReference>
<dbReference type="PANTHER" id="PTHR30562:SF1">
    <property type="entry name" value="UVRABC SYSTEM PROTEIN C"/>
    <property type="match status" value="1"/>
</dbReference>
<evidence type="ECO:0000256" key="3">
    <source>
        <dbReference type="ARBA" id="ARBA00022769"/>
    </source>
</evidence>
<dbReference type="Pfam" id="PF22920">
    <property type="entry name" value="UvrC_RNaseH"/>
    <property type="match status" value="1"/>
</dbReference>
<evidence type="ECO:0000256" key="2">
    <source>
        <dbReference type="ARBA" id="ARBA00022763"/>
    </source>
</evidence>
<gene>
    <name evidence="10" type="ORF">RBEAN4_1084</name>
</gene>
<dbReference type="GO" id="GO:0009380">
    <property type="term" value="C:excinuclease repair complex"/>
    <property type="evidence" value="ECO:0007669"/>
    <property type="project" value="TreeGrafter"/>
</dbReference>
<keyword evidence="3" id="KW-0228">DNA excision</keyword>
<dbReference type="GO" id="GO:0006289">
    <property type="term" value="P:nucleotide-excision repair"/>
    <property type="evidence" value="ECO:0007669"/>
    <property type="project" value="InterPro"/>
</dbReference>
<evidence type="ECO:0000259" key="9">
    <source>
        <dbReference type="PROSITE" id="PS50165"/>
    </source>
</evidence>
<dbReference type="PANTHER" id="PTHR30562">
    <property type="entry name" value="UVRC/OXIDOREDUCTASE"/>
    <property type="match status" value="1"/>
</dbReference>
<keyword evidence="11" id="KW-1185">Reference proteome</keyword>
<feature type="domain" description="UvrC family homology region profile" evidence="9">
    <location>
        <begin position="264"/>
        <end position="350"/>
    </location>
</feature>
<evidence type="ECO:0000313" key="11">
    <source>
        <dbReference type="Proteomes" id="UP000033661"/>
    </source>
</evidence>
<evidence type="ECO:0000313" key="10">
    <source>
        <dbReference type="EMBL" id="KJV90082.1"/>
    </source>
</evidence>
<dbReference type="PROSITE" id="PS50164">
    <property type="entry name" value="GIY_YIG"/>
    <property type="match status" value="1"/>
</dbReference>
<proteinExistence type="predicted"/>
<name>A0A0F3QCW1_RICBE</name>
<dbReference type="EMBL" id="LAOI01000001">
    <property type="protein sequence ID" value="KJV90082.1"/>
    <property type="molecule type" value="Genomic_DNA"/>
</dbReference>
<dbReference type="RefSeq" id="WP_045799016.1">
    <property type="nucleotide sequence ID" value="NZ_LAOI01000001.1"/>
</dbReference>
<evidence type="ECO:0000259" key="7">
    <source>
        <dbReference type="PROSITE" id="PS50151"/>
    </source>
</evidence>
<dbReference type="InterPro" id="IPR001943">
    <property type="entry name" value="UVR_dom"/>
</dbReference>
<evidence type="ECO:0000256" key="1">
    <source>
        <dbReference type="ARBA" id="ARBA00022490"/>
    </source>
</evidence>
<dbReference type="InterPro" id="IPR047296">
    <property type="entry name" value="GIY-YIG_UvrC_Cho"/>
</dbReference>
<dbReference type="Gene3D" id="3.40.1440.10">
    <property type="entry name" value="GIY-YIG endonuclease"/>
    <property type="match status" value="1"/>
</dbReference>
<dbReference type="InterPro" id="IPR001162">
    <property type="entry name" value="UvrC_RNase_H_dom"/>
</dbReference>
<keyword evidence="1" id="KW-0963">Cytoplasm</keyword>
<dbReference type="InterPro" id="IPR050066">
    <property type="entry name" value="UvrABC_protein_C"/>
</dbReference>
<dbReference type="SUPFAM" id="SSF46600">
    <property type="entry name" value="C-terminal UvrC-binding domain of UvrB"/>
    <property type="match status" value="1"/>
</dbReference>
<keyword evidence="6" id="KW-0742">SOS response</keyword>
<evidence type="ECO:0000256" key="6">
    <source>
        <dbReference type="ARBA" id="ARBA00023236"/>
    </source>
</evidence>
<feature type="domain" description="UVR" evidence="7">
    <location>
        <begin position="202"/>
        <end position="237"/>
    </location>
</feature>
<dbReference type="AlphaFoldDB" id="A0A0F3QCW1"/>
<accession>A0A0F3QCW1</accession>
<reference evidence="10 11" key="1">
    <citation type="submission" date="2015-02" db="EMBL/GenBank/DDBJ databases">
        <title>Genome Sequencing of Rickettsiales.</title>
        <authorList>
            <person name="Daugherty S.C."/>
            <person name="Su Q."/>
            <person name="Abolude K."/>
            <person name="Beier-Sexton M."/>
            <person name="Carlyon J.A."/>
            <person name="Carter R."/>
            <person name="Day N.P."/>
            <person name="Dumler S.J."/>
            <person name="Dyachenko V."/>
            <person name="Godinez A."/>
            <person name="Kurtti T.J."/>
            <person name="Lichay M."/>
            <person name="Mullins K.E."/>
            <person name="Ott S."/>
            <person name="Pappas-Brown V."/>
            <person name="Paris D.H."/>
            <person name="Patel P."/>
            <person name="Richards A.L."/>
            <person name="Sadzewicz L."/>
            <person name="Sears K."/>
            <person name="Seidman D."/>
            <person name="Sengamalay N."/>
            <person name="Stenos J."/>
            <person name="Tallon L.J."/>
            <person name="Vincent G."/>
            <person name="Fraser C.M."/>
            <person name="Munderloh U."/>
            <person name="Dunning-Hotopp J.C."/>
        </authorList>
    </citation>
    <scope>NUCLEOTIDE SEQUENCE [LARGE SCALE GENOMIC DNA]</scope>
    <source>
        <strain evidence="10 11">RML An4</strain>
    </source>
</reference>
<keyword evidence="2" id="KW-0227">DNA damage</keyword>
<dbReference type="PROSITE" id="PS50165">
    <property type="entry name" value="UVRC"/>
    <property type="match status" value="1"/>
</dbReference>
<evidence type="ECO:0000256" key="5">
    <source>
        <dbReference type="ARBA" id="ARBA00023204"/>
    </source>
</evidence>
<dbReference type="Pfam" id="PF01541">
    <property type="entry name" value="GIY-YIG"/>
    <property type="match status" value="1"/>
</dbReference>
<dbReference type="GO" id="GO:0009432">
    <property type="term" value="P:SOS response"/>
    <property type="evidence" value="ECO:0007669"/>
    <property type="project" value="UniProtKB-KW"/>
</dbReference>
<keyword evidence="5" id="KW-0234">DNA repair</keyword>
<dbReference type="InterPro" id="IPR000305">
    <property type="entry name" value="GIY-YIG_endonuc"/>
</dbReference>
<comment type="caution">
    <text evidence="10">The sequence shown here is derived from an EMBL/GenBank/DDBJ whole genome shotgun (WGS) entry which is preliminary data.</text>
</comment>
<dbReference type="CDD" id="cd10434">
    <property type="entry name" value="GIY-YIG_UvrC_Cho"/>
    <property type="match status" value="1"/>
</dbReference>
<dbReference type="GO" id="GO:0009381">
    <property type="term" value="F:excinuclease ABC activity"/>
    <property type="evidence" value="ECO:0007669"/>
    <property type="project" value="InterPro"/>
</dbReference>
<dbReference type="Proteomes" id="UP000033661">
    <property type="component" value="Unassembled WGS sequence"/>
</dbReference>
<dbReference type="InterPro" id="IPR035901">
    <property type="entry name" value="GIY-YIG_endonuc_sf"/>
</dbReference>